<evidence type="ECO:0000256" key="3">
    <source>
        <dbReference type="SAM" id="MobiDB-lite"/>
    </source>
</evidence>
<keyword evidence="1" id="KW-0560">Oxidoreductase</keyword>
<evidence type="ECO:0000256" key="1">
    <source>
        <dbReference type="ARBA" id="ARBA00023002"/>
    </source>
</evidence>
<evidence type="ECO:0000313" key="6">
    <source>
        <dbReference type="Proteomes" id="UP000467700"/>
    </source>
</evidence>
<dbReference type="OrthoDB" id="10058185at2759"/>
<reference evidence="5 6" key="1">
    <citation type="submission" date="2020-01" db="EMBL/GenBank/DDBJ databases">
        <authorList>
            <person name="Gupta K D."/>
        </authorList>
    </citation>
    <scope>NUCLEOTIDE SEQUENCE [LARGE SCALE GENOMIC DNA]</scope>
</reference>
<comment type="similarity">
    <text evidence="2">Belongs to the NAD(P)-dependent epimerase/dehydratase family. Dihydroflavonol-4-reductase subfamily.</text>
</comment>
<feature type="region of interest" description="Disordered" evidence="3">
    <location>
        <begin position="399"/>
        <end position="418"/>
    </location>
</feature>
<feature type="domain" description="3-beta hydroxysteroid dehydrogenase/isomerase" evidence="4">
    <location>
        <begin position="49"/>
        <end position="180"/>
    </location>
</feature>
<dbReference type="GO" id="GO:0000252">
    <property type="term" value="F:3-beta-hydroxysteroid dehydrogenase [NAD(P)+]/C4-decarboxylase activity"/>
    <property type="evidence" value="ECO:0007669"/>
    <property type="project" value="TreeGrafter"/>
</dbReference>
<accession>A0A8S0WF68</accession>
<dbReference type="EMBL" id="CACVBS010000062">
    <property type="protein sequence ID" value="CAA7267670.1"/>
    <property type="molecule type" value="Genomic_DNA"/>
</dbReference>
<keyword evidence="6" id="KW-1185">Reference proteome</keyword>
<dbReference type="SUPFAM" id="SSF51735">
    <property type="entry name" value="NAD(P)-binding Rossmann-fold domains"/>
    <property type="match status" value="1"/>
</dbReference>
<dbReference type="Proteomes" id="UP000467700">
    <property type="component" value="Unassembled WGS sequence"/>
</dbReference>
<dbReference type="InterPro" id="IPR002225">
    <property type="entry name" value="3Beta_OHSteriod_DH/Estase"/>
</dbReference>
<dbReference type="InterPro" id="IPR036291">
    <property type="entry name" value="NAD(P)-bd_dom_sf"/>
</dbReference>
<evidence type="ECO:0000313" key="5">
    <source>
        <dbReference type="EMBL" id="CAA7267670.1"/>
    </source>
</evidence>
<gene>
    <name evidence="5" type="ORF">AAE3_LOCUS9972</name>
</gene>
<protein>
    <recommendedName>
        <fullName evidence="4">3-beta hydroxysteroid dehydrogenase/isomerase domain-containing protein</fullName>
    </recommendedName>
</protein>
<dbReference type="InterPro" id="IPR050425">
    <property type="entry name" value="NAD(P)_dehydrat-like"/>
</dbReference>
<comment type="caution">
    <text evidence="5">The sequence shown here is derived from an EMBL/GenBank/DDBJ whole genome shotgun (WGS) entry which is preliminary data.</text>
</comment>
<sequence length="418" mass="45876">MMTAVPPEALALSPHRWTVSEIRNAASQISQTPLNTLPYLPPATGRRYIVVGGSGFVGGWIVLHLLLRGENPKNIRIVDIRRPTRKDMLTGRALEVGFVAADIQDLASVREAFTTRWPTGADTSNAVTVIHTAAGMRYYERHPSLLARSAALNVEGTRNVLTAAKEGDIDIFIYTSSGSIPVRNTNFWFWPWQKRPETLVQVVKTLVREADDPKKGFRTGCIRPGSGIYAHSTRWLGPMIQSAVYVENVSYAHLLYEARLLEALVAPPNAPVQTLGGETYLITDSGNPVAYDDVYLALSTLTNDRVTFPPIPASPILVVAHLIEMYYLLQSRLPSVLPPIKGDAVKVQPPLFNLTMIHLKIDDSRARLSCSEGGLGYQGPWSTLDGVCQVVSNHLEGEKGAKQAVSSTHGSIRDIKQH</sequence>
<dbReference type="GO" id="GO:0006696">
    <property type="term" value="P:ergosterol biosynthetic process"/>
    <property type="evidence" value="ECO:0007669"/>
    <property type="project" value="TreeGrafter"/>
</dbReference>
<dbReference type="Pfam" id="PF01073">
    <property type="entry name" value="3Beta_HSD"/>
    <property type="match status" value="1"/>
</dbReference>
<proteinExistence type="inferred from homology"/>
<dbReference type="AlphaFoldDB" id="A0A8S0WF68"/>
<organism evidence="5 6">
    <name type="scientific">Cyclocybe aegerita</name>
    <name type="common">Black poplar mushroom</name>
    <name type="synonym">Agrocybe aegerita</name>
    <dbReference type="NCBI Taxonomy" id="1973307"/>
    <lineage>
        <taxon>Eukaryota</taxon>
        <taxon>Fungi</taxon>
        <taxon>Dikarya</taxon>
        <taxon>Basidiomycota</taxon>
        <taxon>Agaricomycotina</taxon>
        <taxon>Agaricomycetes</taxon>
        <taxon>Agaricomycetidae</taxon>
        <taxon>Agaricales</taxon>
        <taxon>Agaricineae</taxon>
        <taxon>Bolbitiaceae</taxon>
        <taxon>Cyclocybe</taxon>
    </lineage>
</organism>
<dbReference type="Gene3D" id="3.40.50.720">
    <property type="entry name" value="NAD(P)-binding Rossmann-like Domain"/>
    <property type="match status" value="1"/>
</dbReference>
<dbReference type="GO" id="GO:0005783">
    <property type="term" value="C:endoplasmic reticulum"/>
    <property type="evidence" value="ECO:0007669"/>
    <property type="project" value="TreeGrafter"/>
</dbReference>
<evidence type="ECO:0000259" key="4">
    <source>
        <dbReference type="Pfam" id="PF01073"/>
    </source>
</evidence>
<dbReference type="PANTHER" id="PTHR10366:SF447">
    <property type="entry name" value="HYDROXYSTEROID DEHYDROGENASE_ISOMERASE FAMILY PROTEIN, PUTATIVE (AFU_ORTHOLOGUE AFUA_1G06450)-RELATED"/>
    <property type="match status" value="1"/>
</dbReference>
<name>A0A8S0WF68_CYCAE</name>
<evidence type="ECO:0000256" key="2">
    <source>
        <dbReference type="ARBA" id="ARBA00023445"/>
    </source>
</evidence>
<dbReference type="PANTHER" id="PTHR10366">
    <property type="entry name" value="NAD DEPENDENT EPIMERASE/DEHYDRATASE"/>
    <property type="match status" value="1"/>
</dbReference>